<evidence type="ECO:0000259" key="3">
    <source>
        <dbReference type="Pfam" id="PF13976"/>
    </source>
</evidence>
<dbReference type="InterPro" id="IPR013103">
    <property type="entry name" value="RVT_2"/>
</dbReference>
<dbReference type="Pfam" id="PF25597">
    <property type="entry name" value="SH3_retrovirus"/>
    <property type="match status" value="1"/>
</dbReference>
<feature type="domain" description="GAG-pre-integrase" evidence="3">
    <location>
        <begin position="643"/>
        <end position="702"/>
    </location>
</feature>
<feature type="domain" description="Nal1 C-terminal" evidence="6">
    <location>
        <begin position="200"/>
        <end position="364"/>
    </location>
</feature>
<evidence type="ECO:0000259" key="6">
    <source>
        <dbReference type="Pfam" id="PF25819"/>
    </source>
</evidence>
<dbReference type="InterPro" id="IPR025724">
    <property type="entry name" value="GAG-pre-integrase_dom"/>
</dbReference>
<evidence type="ECO:0000313" key="8">
    <source>
        <dbReference type="Proteomes" id="UP000436088"/>
    </source>
</evidence>
<comment type="caution">
    <text evidence="7">The sequence shown here is derived from an EMBL/GenBank/DDBJ whole genome shotgun (WGS) entry which is preliminary data.</text>
</comment>
<dbReference type="EMBL" id="VEPZ02001183">
    <property type="protein sequence ID" value="KAE8688664.1"/>
    <property type="molecule type" value="Genomic_DNA"/>
</dbReference>
<dbReference type="AlphaFoldDB" id="A0A6A2Z9J3"/>
<evidence type="ECO:0000259" key="2">
    <source>
        <dbReference type="Pfam" id="PF07727"/>
    </source>
</evidence>
<dbReference type="InterPro" id="IPR057906">
    <property type="entry name" value="Nal1"/>
</dbReference>
<dbReference type="PANTHER" id="PTHR31521:SF2">
    <property type="entry name" value="EXPRESSED PROTEIN"/>
    <property type="match status" value="1"/>
</dbReference>
<dbReference type="Pfam" id="PF07727">
    <property type="entry name" value="RVT_2"/>
    <property type="match status" value="1"/>
</dbReference>
<protein>
    <submittedName>
        <fullName evidence="7">Arginine/serine-rich protein 45-like</fullName>
    </submittedName>
</protein>
<dbReference type="InterPro" id="IPR057904">
    <property type="entry name" value="Nal1_C"/>
</dbReference>
<evidence type="ECO:0000256" key="1">
    <source>
        <dbReference type="SAM" id="MobiDB-lite"/>
    </source>
</evidence>
<dbReference type="Pfam" id="PF22936">
    <property type="entry name" value="Pol_BBD"/>
    <property type="match status" value="1"/>
</dbReference>
<organism evidence="7 8">
    <name type="scientific">Hibiscus syriacus</name>
    <name type="common">Rose of Sharon</name>
    <dbReference type="NCBI Taxonomy" id="106335"/>
    <lineage>
        <taxon>Eukaryota</taxon>
        <taxon>Viridiplantae</taxon>
        <taxon>Streptophyta</taxon>
        <taxon>Embryophyta</taxon>
        <taxon>Tracheophyta</taxon>
        <taxon>Spermatophyta</taxon>
        <taxon>Magnoliopsida</taxon>
        <taxon>eudicotyledons</taxon>
        <taxon>Gunneridae</taxon>
        <taxon>Pentapetalae</taxon>
        <taxon>rosids</taxon>
        <taxon>malvids</taxon>
        <taxon>Malvales</taxon>
        <taxon>Malvaceae</taxon>
        <taxon>Malvoideae</taxon>
        <taxon>Hibiscus</taxon>
    </lineage>
</organism>
<feature type="domain" description="Retrovirus-related Pol polyprotein from transposon TNT 1-94-like beta-barrel" evidence="4">
    <location>
        <begin position="539"/>
        <end position="614"/>
    </location>
</feature>
<accession>A0A6A2Z9J3</accession>
<sequence>MEQTRSDLRFHHSGSTESEESALYMERNCCYHVNLPSSSPSPIQPSASNAQHSESYAAYFSWSTSSRLIDAAEDIANYFGNLRKGVLLETLGRLPSGQRATLLELMTIRAFHSKNCVGNGLTSFNAYLLLLRVLEVWCDVDVMEFSYYGAPAATPIEQLYTELVDGFRGSDTVIGSGSQVASQETWNTGCYCEESNRKPAETFVRADGPFIPFADDFNINNVTTTIKGIGEIGDVHIIDLQSPVGSLIGRQVVKAGRSSGLTTGTIMAYALEYNDEKGICFFIDFSVVGENQQTFDLEGDGGSLILLTGQEGEKPQPVGIIWGGTANRGKLKLKVGQPPENWSSGVDLGRLLDLLELDLITTNEGLQAVVQDQRNASAGGIDSTVGESSLIQVPSMDKMEENMESIDLNIWQVLAEGESWQGLVLPIMLTENRAEDRVEADLYDQLIINLTNNNVTSLVFDDVVDAVLQEENRRKNKEDRQVNLQQVEALTTMRGRSIERDQNNSHKHGNTANTSDDGGALCCEASTTVEGRKSYADIWLIDSGVTYHMTSRREWFHHYEPVLGGSVYSCNDHALEIVGVRTIKLKMYDGTIKVVRNVKDLKKNLLSYGLLDNNASKIETRKGIMKVFRGALVVLKCEKIATNLYMLKGETLLVVEASVASCSSDSAMLWHQKLGHMSEQGMKVLAEQKLLPCLTKISLCERMHQKTVHSGEHSSTKWSDKADEHNLVRKNKSNVEGCMPRKIILGRSSQYCLLFGESSSINCNRAEDTNGDVDWKCKFLGYADGVKGYCLWDPTTRKVIISGNDEQEDSYEAEPAHDEQEPESSEAPIIRQSNCVRRRPNWHSDYVIEVRVVLAMCATLNLHLEQLDVKTAFLHGNLEEDIYMLQPEGPNKDHNEELKTQLVREFEMKDLRSANKILGMQIHRDISNRKIWLSQKNYLKKILSRFSMQDCKPIYTPLPINFKLSSNMSPRSLMFAMICTRPDIAQAVGMISLYMANPDKEHCNTVKRILRYIN</sequence>
<feature type="domain" description="Nal1 C-terminal" evidence="6">
    <location>
        <begin position="157"/>
        <end position="188"/>
    </location>
</feature>
<dbReference type="Pfam" id="PF25819">
    <property type="entry name" value="Nal1_C"/>
    <property type="match status" value="2"/>
</dbReference>
<dbReference type="PANTHER" id="PTHR31521">
    <property type="entry name" value="EXPRESSED PROTEIN"/>
    <property type="match status" value="1"/>
</dbReference>
<keyword evidence="8" id="KW-1185">Reference proteome</keyword>
<feature type="domain" description="Retroviral polymerase SH3-like" evidence="5">
    <location>
        <begin position="775"/>
        <end position="804"/>
    </location>
</feature>
<dbReference type="InterPro" id="IPR054722">
    <property type="entry name" value="PolX-like_BBD"/>
</dbReference>
<feature type="region of interest" description="Disordered" evidence="1">
    <location>
        <begin position="494"/>
        <end position="519"/>
    </location>
</feature>
<dbReference type="Pfam" id="PF13976">
    <property type="entry name" value="gag_pre-integrs"/>
    <property type="match status" value="1"/>
</dbReference>
<reference evidence="7" key="1">
    <citation type="submission" date="2019-09" db="EMBL/GenBank/DDBJ databases">
        <title>Draft genome information of white flower Hibiscus syriacus.</title>
        <authorList>
            <person name="Kim Y.-M."/>
        </authorList>
    </citation>
    <scope>NUCLEOTIDE SEQUENCE [LARGE SCALE GENOMIC DNA]</scope>
    <source>
        <strain evidence="7">YM2019G1</strain>
    </source>
</reference>
<feature type="region of interest" description="Disordered" evidence="1">
    <location>
        <begin position="806"/>
        <end position="830"/>
    </location>
</feature>
<proteinExistence type="predicted"/>
<evidence type="ECO:0000313" key="7">
    <source>
        <dbReference type="EMBL" id="KAE8688664.1"/>
    </source>
</evidence>
<name>A0A6A2Z9J3_HIBSY</name>
<evidence type="ECO:0000259" key="4">
    <source>
        <dbReference type="Pfam" id="PF22936"/>
    </source>
</evidence>
<gene>
    <name evidence="7" type="ORF">F3Y22_tig00110959pilonHSYRG00052</name>
</gene>
<feature type="domain" description="Reverse transcriptase Ty1/copia-type" evidence="2">
    <location>
        <begin position="896"/>
        <end position="958"/>
    </location>
</feature>
<evidence type="ECO:0000259" key="5">
    <source>
        <dbReference type="Pfam" id="PF25597"/>
    </source>
</evidence>
<dbReference type="InterPro" id="IPR057670">
    <property type="entry name" value="SH3_retrovirus"/>
</dbReference>
<dbReference type="Proteomes" id="UP000436088">
    <property type="component" value="Unassembled WGS sequence"/>
</dbReference>